<feature type="chain" id="PRO_5044314872" evidence="1">
    <location>
        <begin position="28"/>
        <end position="122"/>
    </location>
</feature>
<feature type="signal peptide" evidence="1">
    <location>
        <begin position="1"/>
        <end position="27"/>
    </location>
</feature>
<dbReference type="AlphaFoldDB" id="A0AB39QM35"/>
<organism evidence="2">
    <name type="scientific">Streptomyces sp. R39</name>
    <dbReference type="NCBI Taxonomy" id="3238631"/>
    <lineage>
        <taxon>Bacteria</taxon>
        <taxon>Bacillati</taxon>
        <taxon>Actinomycetota</taxon>
        <taxon>Actinomycetes</taxon>
        <taxon>Kitasatosporales</taxon>
        <taxon>Streptomycetaceae</taxon>
        <taxon>Streptomyces</taxon>
    </lineage>
</organism>
<keyword evidence="1" id="KW-0732">Signal</keyword>
<name>A0AB39QM35_9ACTN</name>
<dbReference type="RefSeq" id="WP_369222829.1">
    <property type="nucleotide sequence ID" value="NZ_CP163441.1"/>
</dbReference>
<evidence type="ECO:0000256" key="1">
    <source>
        <dbReference type="SAM" id="SignalP"/>
    </source>
</evidence>
<accession>A0AB39QM35</accession>
<evidence type="ECO:0000313" key="2">
    <source>
        <dbReference type="EMBL" id="XDQ43786.1"/>
    </source>
</evidence>
<protein>
    <submittedName>
        <fullName evidence="2">Uncharacterized protein</fullName>
    </submittedName>
</protein>
<gene>
    <name evidence="2" type="ORF">AB5J52_16790</name>
</gene>
<proteinExistence type="predicted"/>
<reference evidence="2" key="1">
    <citation type="submission" date="2024-07" db="EMBL/GenBank/DDBJ databases">
        <authorList>
            <person name="Yu S.T."/>
        </authorList>
    </citation>
    <scope>NUCLEOTIDE SEQUENCE</scope>
    <source>
        <strain evidence="2">R39</strain>
    </source>
</reference>
<sequence length="122" mass="12570">MPRRMLRSAATVLVASAPLLTAAHAQAASGDFPCAVAIQKFSTPTVSQISLSLYCGQARTVDVSVAAGGVELASLQEAVQAGVQRTVTLTVPKVPQVCATLRTDGVSTVVCTPDKSRLSEKS</sequence>
<dbReference type="EMBL" id="CP163441">
    <property type="protein sequence ID" value="XDQ43786.1"/>
    <property type="molecule type" value="Genomic_DNA"/>
</dbReference>